<dbReference type="Proteomes" id="UP000672011">
    <property type="component" value="Chromosome"/>
</dbReference>
<name>A0ABX7XEQ4_9FLAO</name>
<dbReference type="RefSeq" id="WP_230476989.1">
    <property type="nucleotide sequence ID" value="NZ_CP072842.1"/>
</dbReference>
<sequence>MEMFNCKLCTIMNKIKLTLIIGFGLSSINYAQVSFGRSDARGASLIDFGKGNINGIVLPYHYNTVSPVEGTFRVNLNNSKIQYYDGHNWIDLTEQGSINVEVNTNEEIASNNGIIITDKKDVTNHPKGILVLESDHRTITLPHVDRPHQTIVDPPIGMMCYDSFNKVIAIFNGNNWSFYK</sequence>
<evidence type="ECO:0008006" key="3">
    <source>
        <dbReference type="Google" id="ProtNLM"/>
    </source>
</evidence>
<gene>
    <name evidence="1" type="ORF">J9309_03145</name>
</gene>
<organism evidence="1 2">
    <name type="scientific">Faecalibacter bovis</name>
    <dbReference type="NCBI Taxonomy" id="2898187"/>
    <lineage>
        <taxon>Bacteria</taxon>
        <taxon>Pseudomonadati</taxon>
        <taxon>Bacteroidota</taxon>
        <taxon>Flavobacteriia</taxon>
        <taxon>Flavobacteriales</taxon>
        <taxon>Weeksellaceae</taxon>
        <taxon>Faecalibacter</taxon>
    </lineage>
</organism>
<dbReference type="EMBL" id="CP072842">
    <property type="protein sequence ID" value="QTV06345.1"/>
    <property type="molecule type" value="Genomic_DNA"/>
</dbReference>
<protein>
    <recommendedName>
        <fullName evidence="3">WG repeat-containing protein</fullName>
    </recommendedName>
</protein>
<evidence type="ECO:0000313" key="1">
    <source>
        <dbReference type="EMBL" id="QTV06345.1"/>
    </source>
</evidence>
<keyword evidence="2" id="KW-1185">Reference proteome</keyword>
<reference evidence="2" key="2">
    <citation type="submission" date="2021-04" db="EMBL/GenBank/DDBJ databases">
        <title>Taxonomy of Flavobacteriaceae bacterium ZY171143.</title>
        <authorList>
            <person name="Li F."/>
        </authorList>
    </citation>
    <scope>NUCLEOTIDE SEQUENCE [LARGE SCALE GENOMIC DNA]</scope>
    <source>
        <strain evidence="2">ZY171143</strain>
    </source>
</reference>
<reference evidence="1 2" key="1">
    <citation type="journal article" date="2021" name="Int. J. Syst. Evol. Microbiol.">
        <title>Faecalibacter bovis sp. nov., isolated from cow faeces.</title>
        <authorList>
            <person name="Li F."/>
            <person name="Zhao W."/>
            <person name="Hong Q."/>
            <person name="Shao Q."/>
            <person name="Song J."/>
            <person name="Yang S."/>
        </authorList>
    </citation>
    <scope>NUCLEOTIDE SEQUENCE [LARGE SCALE GENOMIC DNA]</scope>
    <source>
        <strain evidence="1 2">ZY171143</strain>
    </source>
</reference>
<proteinExistence type="predicted"/>
<accession>A0ABX7XEQ4</accession>
<evidence type="ECO:0000313" key="2">
    <source>
        <dbReference type="Proteomes" id="UP000672011"/>
    </source>
</evidence>